<gene>
    <name evidence="3" type="ORF">GCM10010862_44620</name>
</gene>
<evidence type="ECO:0000259" key="2">
    <source>
        <dbReference type="SMART" id="SM00922"/>
    </source>
</evidence>
<dbReference type="SUPFAM" id="SSF51604">
    <property type="entry name" value="Enolase C-terminal domain-like"/>
    <property type="match status" value="1"/>
</dbReference>
<proteinExistence type="predicted"/>
<dbReference type="EMBL" id="BSNS01000023">
    <property type="protein sequence ID" value="GLQ57203.1"/>
    <property type="molecule type" value="Genomic_DNA"/>
</dbReference>
<protein>
    <submittedName>
        <fullName evidence="3">Galactonate dehydratase</fullName>
    </submittedName>
</protein>
<name>A0ABQ5WBV5_9HYPH</name>
<dbReference type="PANTHER" id="PTHR48080:SF2">
    <property type="entry name" value="D-GALACTONATE DEHYDRATASE"/>
    <property type="match status" value="1"/>
</dbReference>
<dbReference type="InterPro" id="IPR034593">
    <property type="entry name" value="DgoD-like"/>
</dbReference>
<feature type="domain" description="Mandelate racemase/muconate lactonizing enzyme C-terminal" evidence="2">
    <location>
        <begin position="138"/>
        <end position="244"/>
    </location>
</feature>
<dbReference type="PROSITE" id="PS00908">
    <property type="entry name" value="MR_MLE_1"/>
    <property type="match status" value="1"/>
</dbReference>
<dbReference type="Gene3D" id="3.30.390.10">
    <property type="entry name" value="Enolase-like, N-terminal domain"/>
    <property type="match status" value="1"/>
</dbReference>
<dbReference type="Gene3D" id="3.20.20.120">
    <property type="entry name" value="Enolase-like C-terminal domain"/>
    <property type="match status" value="1"/>
</dbReference>
<dbReference type="PANTHER" id="PTHR48080">
    <property type="entry name" value="D-GALACTONATE DEHYDRATASE-RELATED"/>
    <property type="match status" value="1"/>
</dbReference>
<dbReference type="InterPro" id="IPR013342">
    <property type="entry name" value="Mandelate_racemase_C"/>
</dbReference>
<dbReference type="Pfam" id="PF13378">
    <property type="entry name" value="MR_MLE_C"/>
    <property type="match status" value="1"/>
</dbReference>
<comment type="caution">
    <text evidence="3">The sequence shown here is derived from an EMBL/GenBank/DDBJ whole genome shotgun (WGS) entry which is preliminary data.</text>
</comment>
<dbReference type="InterPro" id="IPR029065">
    <property type="entry name" value="Enolase_C-like"/>
</dbReference>
<dbReference type="InterPro" id="IPR013341">
    <property type="entry name" value="Mandelate_racemase_N_dom"/>
</dbReference>
<dbReference type="RefSeq" id="WP_284342599.1">
    <property type="nucleotide sequence ID" value="NZ_BSNS01000023.1"/>
</dbReference>
<dbReference type="InterPro" id="IPR018110">
    <property type="entry name" value="Mandel_Rmase/mucon_lact_enz_CS"/>
</dbReference>
<evidence type="ECO:0000313" key="4">
    <source>
        <dbReference type="Proteomes" id="UP001156691"/>
    </source>
</evidence>
<dbReference type="Pfam" id="PF02746">
    <property type="entry name" value="MR_MLE_N"/>
    <property type="match status" value="1"/>
</dbReference>
<dbReference type="SFLD" id="SFLDG00179">
    <property type="entry name" value="mandelate_racemase"/>
    <property type="match status" value="1"/>
</dbReference>
<accession>A0ABQ5WBV5</accession>
<organism evidence="3 4">
    <name type="scientific">Devosia nitrariae</name>
    <dbReference type="NCBI Taxonomy" id="2071872"/>
    <lineage>
        <taxon>Bacteria</taxon>
        <taxon>Pseudomonadati</taxon>
        <taxon>Pseudomonadota</taxon>
        <taxon>Alphaproteobacteria</taxon>
        <taxon>Hyphomicrobiales</taxon>
        <taxon>Devosiaceae</taxon>
        <taxon>Devosia</taxon>
    </lineage>
</organism>
<keyword evidence="1" id="KW-0456">Lyase</keyword>
<dbReference type="InterPro" id="IPR036849">
    <property type="entry name" value="Enolase-like_C_sf"/>
</dbReference>
<dbReference type="SUPFAM" id="SSF54826">
    <property type="entry name" value="Enolase N-terminal domain-like"/>
    <property type="match status" value="1"/>
</dbReference>
<dbReference type="SFLD" id="SFLDS00001">
    <property type="entry name" value="Enolase"/>
    <property type="match status" value="1"/>
</dbReference>
<dbReference type="NCBIfam" id="NF010624">
    <property type="entry name" value="PRK14017.1"/>
    <property type="match status" value="1"/>
</dbReference>
<dbReference type="InterPro" id="IPR029017">
    <property type="entry name" value="Enolase-like_N"/>
</dbReference>
<keyword evidence="4" id="KW-1185">Reference proteome</keyword>
<reference evidence="4" key="1">
    <citation type="journal article" date="2019" name="Int. J. Syst. Evol. Microbiol.">
        <title>The Global Catalogue of Microorganisms (GCM) 10K type strain sequencing project: providing services to taxonomists for standard genome sequencing and annotation.</title>
        <authorList>
            <consortium name="The Broad Institute Genomics Platform"/>
            <consortium name="The Broad Institute Genome Sequencing Center for Infectious Disease"/>
            <person name="Wu L."/>
            <person name="Ma J."/>
        </authorList>
    </citation>
    <scope>NUCLEOTIDE SEQUENCE [LARGE SCALE GENOMIC DNA]</scope>
    <source>
        <strain evidence="4">NBRC 112416</strain>
    </source>
</reference>
<evidence type="ECO:0000256" key="1">
    <source>
        <dbReference type="ARBA" id="ARBA00023239"/>
    </source>
</evidence>
<dbReference type="SMART" id="SM00922">
    <property type="entry name" value="MR_MLE"/>
    <property type="match status" value="1"/>
</dbReference>
<sequence length="392" mass="42614">MKITAVQTVVVNAVHRNWIFVKVLTDQPGLHGWGEATLEWKTRAVCATIEDLAPFVVGEDPMRIEHMVRRMTGFSFWPLGAIGLTAVSGIEQALWDIKGKALGVPVHQLLGGRVRDHVRVYTHLRRAKIGAQVPTSDIGVFCDAVQETVEMGYNAIKLGFVPYTGYDAPLPAVRHVEKLAAAVRERVGDEIEIMTDFHGRPDSIEAAKAYIDAIAPIRPLFVEEAIQPGDAPAMADLARRVDCPLATGERLFTPREFAEIAEHRAVAYIQPDLAHCGGLTGGRKIAAIAEAAHMGVAPHNPMGPVAGAVALHFDLATPNFLIQEEAVGLVPWFRDICTDAYPLDMQNGVWGVPEAPGLGIEIDEAAAARHPFKQEEIPALEAILPDGRIANW</sequence>
<dbReference type="Proteomes" id="UP001156691">
    <property type="component" value="Unassembled WGS sequence"/>
</dbReference>
<evidence type="ECO:0000313" key="3">
    <source>
        <dbReference type="EMBL" id="GLQ57203.1"/>
    </source>
</evidence>